<dbReference type="GO" id="GO:0016787">
    <property type="term" value="F:hydrolase activity"/>
    <property type="evidence" value="ECO:0007669"/>
    <property type="project" value="UniProtKB-KW"/>
</dbReference>
<evidence type="ECO:0000259" key="2">
    <source>
        <dbReference type="Pfam" id="PF09994"/>
    </source>
</evidence>
<feature type="region of interest" description="Disordered" evidence="1">
    <location>
        <begin position="320"/>
        <end position="348"/>
    </location>
</feature>
<evidence type="ECO:0000313" key="4">
    <source>
        <dbReference type="Proteomes" id="UP000190341"/>
    </source>
</evidence>
<keyword evidence="4" id="KW-1185">Reference proteome</keyword>
<dbReference type="PANTHER" id="PTHR33840">
    <property type="match status" value="1"/>
</dbReference>
<gene>
    <name evidence="3" type="ORF">SAMN06296058_2345</name>
</gene>
<feature type="domain" description="T6SS Phospholipase effector Tle1-like catalytic" evidence="2">
    <location>
        <begin position="5"/>
        <end position="267"/>
    </location>
</feature>
<dbReference type="AlphaFoldDB" id="A0A1T5LDA3"/>
<dbReference type="EMBL" id="FUZV01000002">
    <property type="protein sequence ID" value="SKC73982.1"/>
    <property type="molecule type" value="Genomic_DNA"/>
</dbReference>
<evidence type="ECO:0000313" key="3">
    <source>
        <dbReference type="EMBL" id="SKC73982.1"/>
    </source>
</evidence>
<reference evidence="3 4" key="1">
    <citation type="submission" date="2017-02" db="EMBL/GenBank/DDBJ databases">
        <authorList>
            <person name="Peterson S.W."/>
        </authorList>
    </citation>
    <scope>NUCLEOTIDE SEQUENCE [LARGE SCALE GENOMIC DNA]</scope>
    <source>
        <strain evidence="3 4">P15</strain>
    </source>
</reference>
<dbReference type="PANTHER" id="PTHR33840:SF1">
    <property type="entry name" value="TLE1 PHOSPHOLIPASE DOMAIN-CONTAINING PROTEIN"/>
    <property type="match status" value="1"/>
</dbReference>
<proteinExistence type="predicted"/>
<dbReference type="Pfam" id="PF09994">
    <property type="entry name" value="T6SS_Tle1-like_cat"/>
    <property type="match status" value="1"/>
</dbReference>
<dbReference type="InterPro" id="IPR018712">
    <property type="entry name" value="Tle1-like_cat"/>
</dbReference>
<name>A0A1T5LDA3_9GAMM</name>
<feature type="compositionally biased region" description="Basic and acidic residues" evidence="1">
    <location>
        <begin position="328"/>
        <end position="348"/>
    </location>
</feature>
<evidence type="ECO:0000256" key="1">
    <source>
        <dbReference type="SAM" id="MobiDB-lite"/>
    </source>
</evidence>
<dbReference type="Proteomes" id="UP000190341">
    <property type="component" value="Unassembled WGS sequence"/>
</dbReference>
<accession>A0A1T5LDA3</accession>
<sequence>MAAMKRLAIFCDGTWNQADQEHDGQACPSNVMRLATRVARTGADGLPQITYYDQGVGTGNQLDRLTGGAFGKGLDINLYEAYRFLMLNYEVGDEIFLFGFSRGAYTVRSLAGMIRKCGILNRLSVDHYRQAIDTYCDNARPGDEGPTAFRCEHSIATSKEIPIKMIGVWDTVGSLGIPVRGLRWVTADKYKFHDVELSSAVKNAYQALAIDEHRAPFEAARWVPRPKDEQYVEQMWFCGVHTDVGGGYPPDAHKRRLSDIPLKWMRDKAEALRLHMDPTLEAAPQNQLNSDPLADKHESKKGLYRVTPGIERVIGMAAKLQEQPTESTTERDPTQHLHPSVLERWDKDPSYRPNNLVRYLKMVNDPRVAKVGMGVKAPSPA</sequence>
<keyword evidence="3" id="KW-0378">Hydrolase</keyword>
<organism evidence="3 4">
    <name type="scientific">Pseudoxanthomonas indica</name>
    <dbReference type="NCBI Taxonomy" id="428993"/>
    <lineage>
        <taxon>Bacteria</taxon>
        <taxon>Pseudomonadati</taxon>
        <taxon>Pseudomonadota</taxon>
        <taxon>Gammaproteobacteria</taxon>
        <taxon>Lysobacterales</taxon>
        <taxon>Lysobacteraceae</taxon>
        <taxon>Pseudoxanthomonas</taxon>
    </lineage>
</organism>
<protein>
    <submittedName>
        <fullName evidence="3">Uncharacterized alpha/beta hydrolase domain</fullName>
    </submittedName>
</protein>